<dbReference type="EMBL" id="SAYU02000010">
    <property type="protein sequence ID" value="NHA67404.1"/>
    <property type="molecule type" value="Genomic_DNA"/>
</dbReference>
<evidence type="ECO:0000313" key="5">
    <source>
        <dbReference type="Proteomes" id="UP000287866"/>
    </source>
</evidence>
<evidence type="ECO:0000259" key="3">
    <source>
        <dbReference type="Pfam" id="PF08450"/>
    </source>
</evidence>
<protein>
    <submittedName>
        <fullName evidence="4">SMP-30/gluconolactonase/LRE family protein</fullName>
    </submittedName>
</protein>
<dbReference type="Gene3D" id="2.120.10.30">
    <property type="entry name" value="TolB, C-terminal domain"/>
    <property type="match status" value="1"/>
</dbReference>
<evidence type="ECO:0000313" key="4">
    <source>
        <dbReference type="EMBL" id="NHA67404.1"/>
    </source>
</evidence>
<keyword evidence="2" id="KW-0378">Hydrolase</keyword>
<dbReference type="InterPro" id="IPR011042">
    <property type="entry name" value="6-blade_b-propeller_TolB-like"/>
</dbReference>
<comment type="caution">
    <text evidence="4">The sequence shown here is derived from an EMBL/GenBank/DDBJ whole genome shotgun (WGS) entry which is preliminary data.</text>
</comment>
<evidence type="ECO:0000256" key="2">
    <source>
        <dbReference type="ARBA" id="ARBA00022801"/>
    </source>
</evidence>
<dbReference type="GO" id="GO:0016787">
    <property type="term" value="F:hydrolase activity"/>
    <property type="evidence" value="ECO:0007669"/>
    <property type="project" value="UniProtKB-KW"/>
</dbReference>
<dbReference type="AlphaFoldDB" id="A0A8T6R1E2"/>
<sequence>MTEHPLETVVEDLAFGESVRWHDGRVWFCDWGDGEVVSVRPDGSDRTVHATVSAGPVCVDWDARGRLLVVEGARGRLLRVDAGGGEPDVVADLGAVSPYPWNEVVGHPSGTAFVNGIGFDMMRGAPAGPGQIALVTDDGTVREVAGDLAFPNGMALGPDGATLLVAESHASRITAFTVTADGLTDRRVFAEVPGSAPDGIALTADGSVWYADVPNRCCRRVREGGEVLAEVALDRGGFSCAATEDGDLYVAATVWDEATFGTRRGLLLRARGAGRT</sequence>
<keyword evidence="5" id="KW-1185">Reference proteome</keyword>
<dbReference type="Pfam" id="PF08450">
    <property type="entry name" value="SGL"/>
    <property type="match status" value="1"/>
</dbReference>
<feature type="domain" description="SMP-30/Gluconolactonase/LRE-like region" evidence="3">
    <location>
        <begin position="15"/>
        <end position="251"/>
    </location>
</feature>
<evidence type="ECO:0000256" key="1">
    <source>
        <dbReference type="ARBA" id="ARBA00008853"/>
    </source>
</evidence>
<dbReference type="RefSeq" id="WP_165566277.1">
    <property type="nucleotide sequence ID" value="NZ_SAYU02000010.1"/>
</dbReference>
<dbReference type="Proteomes" id="UP000287866">
    <property type="component" value="Unassembled WGS sequence"/>
</dbReference>
<proteinExistence type="inferred from homology"/>
<dbReference type="PANTHER" id="PTHR47572:SF4">
    <property type="entry name" value="LACTONASE DRP35"/>
    <property type="match status" value="1"/>
</dbReference>
<gene>
    <name evidence="4" type="ORF">EPD83_004930</name>
</gene>
<reference evidence="4" key="1">
    <citation type="submission" date="2020-03" db="EMBL/GenBank/DDBJ databases">
        <title>Phycicoccus flavus sp. nov., a novel endophytic actinobacterium isolated from branch of Kandelia candel.</title>
        <authorList>
            <person name="Tuo L."/>
        </authorList>
    </citation>
    <scope>NUCLEOTIDE SEQUENCE</scope>
    <source>
        <strain evidence="4">CMS6Z-2</strain>
    </source>
</reference>
<comment type="similarity">
    <text evidence="1">Belongs to the SMP-30/CGR1 family.</text>
</comment>
<accession>A0A8T6R1E2</accession>
<dbReference type="InterPro" id="IPR051262">
    <property type="entry name" value="SMP-30/CGR1_Lactonase"/>
</dbReference>
<dbReference type="PANTHER" id="PTHR47572">
    <property type="entry name" value="LIPOPROTEIN-RELATED"/>
    <property type="match status" value="1"/>
</dbReference>
<organism evidence="4 5">
    <name type="scientific">Phycicoccus flavus</name>
    <dbReference type="NCBI Taxonomy" id="2502783"/>
    <lineage>
        <taxon>Bacteria</taxon>
        <taxon>Bacillati</taxon>
        <taxon>Actinomycetota</taxon>
        <taxon>Actinomycetes</taxon>
        <taxon>Micrococcales</taxon>
        <taxon>Intrasporangiaceae</taxon>
        <taxon>Phycicoccus</taxon>
    </lineage>
</organism>
<dbReference type="InterPro" id="IPR013658">
    <property type="entry name" value="SGL"/>
</dbReference>
<name>A0A8T6R1E2_9MICO</name>
<dbReference type="SUPFAM" id="SSF63829">
    <property type="entry name" value="Calcium-dependent phosphotriesterase"/>
    <property type="match status" value="1"/>
</dbReference>